<dbReference type="RefSeq" id="WP_061093779.1">
    <property type="nucleotide sequence ID" value="NZ_CP013927.1"/>
</dbReference>
<organism evidence="6 7">
    <name type="scientific">Alteromonas stellipolaris</name>
    <dbReference type="NCBI Taxonomy" id="233316"/>
    <lineage>
        <taxon>Bacteria</taxon>
        <taxon>Pseudomonadati</taxon>
        <taxon>Pseudomonadota</taxon>
        <taxon>Gammaproteobacteria</taxon>
        <taxon>Alteromonadales</taxon>
        <taxon>Alteromonadaceae</taxon>
        <taxon>Alteromonas/Salinimonas group</taxon>
        <taxon>Alteromonas</taxon>
    </lineage>
</organism>
<accession>A0ABM5YQG3</accession>
<gene>
    <name evidence="6" type="ORF">AVL57_00945</name>
</gene>
<dbReference type="PANTHER" id="PTHR30332:SF24">
    <property type="entry name" value="SECRETIN GSPD-RELATED"/>
    <property type="match status" value="1"/>
</dbReference>
<dbReference type="InterPro" id="IPR050810">
    <property type="entry name" value="Bact_Secretion_Sys_Channel"/>
</dbReference>
<keyword evidence="3" id="KW-0472">Membrane</keyword>
<keyword evidence="6" id="KW-0614">Plasmid</keyword>
<proteinExistence type="inferred from homology"/>
<evidence type="ECO:0000256" key="2">
    <source>
        <dbReference type="ARBA" id="ARBA00022729"/>
    </source>
</evidence>
<comment type="similarity">
    <text evidence="4">Belongs to the bacterial secretin family.</text>
</comment>
<dbReference type="PROSITE" id="PS51257">
    <property type="entry name" value="PROKAR_LIPOPROTEIN"/>
    <property type="match status" value="1"/>
</dbReference>
<name>A0ABM5YQG3_9ALTE</name>
<evidence type="ECO:0000313" key="7">
    <source>
        <dbReference type="Proteomes" id="UP000056750"/>
    </source>
</evidence>
<geneLocation type="plasmid" evidence="6 7">
    <name>pASTE61-200</name>
</geneLocation>
<protein>
    <recommendedName>
        <fullName evidence="5">Type II/III secretion system secretin-like domain-containing protein</fullName>
    </recommendedName>
</protein>
<evidence type="ECO:0000256" key="1">
    <source>
        <dbReference type="ARBA" id="ARBA00004370"/>
    </source>
</evidence>
<sequence>MKNQVSIVALAIALAVSGCSSQMKVLTGEAGTELQNKGKTELEEAYKLEPQQNELDNIVEVDDFYVPQLTLNQQNRPAWFFDEVNTQFSSITLVEYMALLQKKKKINARYLDGLDKNITFSIYNTDKIGAALEKIKLATGFNYSIEDNVVTWSQFETAAIDISFIPGLSSYRIGGQNNGGSSSSAEDRYGSSSSIDMVVSDSGVEDDDNYVNIEAKEIDNVADLTSVVNLYKSDKGRFHIQNTTSTLYVSDLPENIKKIREAIEKENKKITAMVYLDIRIIDYIDSSGTERGLNWSAIADDLVGSGTIDYATNFSASLLDGAASTFSFTQAGGKMDGSQAIINALDEQGVTYYSIQPKVNLRNNRPAKVIDGDDYTYLASSGSSSTTTSSSDILIPGVLTTGLNLYAVANINLDNGMIVGTISNKFASLTEMGTVTSDSSTIQTPESKRKAFHQEFSVKDGDTIMLSGLIQQRSEYSSSVAGSLIAGGNNGVSEEYTNTIIIITPHIRRY</sequence>
<keyword evidence="2" id="KW-0732">Signal</keyword>
<dbReference type="PANTHER" id="PTHR30332">
    <property type="entry name" value="PROBABLE GENERAL SECRETION PATHWAY PROTEIN D"/>
    <property type="match status" value="1"/>
</dbReference>
<dbReference type="Proteomes" id="UP000056750">
    <property type="component" value="Plasmid pASTE61-200"/>
</dbReference>
<evidence type="ECO:0000259" key="5">
    <source>
        <dbReference type="Pfam" id="PF00263"/>
    </source>
</evidence>
<dbReference type="Pfam" id="PF00263">
    <property type="entry name" value="Secretin"/>
    <property type="match status" value="1"/>
</dbReference>
<reference evidence="6 7" key="1">
    <citation type="submission" date="2015-12" db="EMBL/GenBank/DDBJ databases">
        <title>Intraspecies pangenome expansion in the marine bacterium Alteromonas.</title>
        <authorList>
            <person name="Lopez-Perez M."/>
            <person name="Rodriguez-Valera F."/>
        </authorList>
    </citation>
    <scope>NUCLEOTIDE SEQUENCE [LARGE SCALE GENOMIC DNA]</scope>
    <source>
        <strain evidence="6 7">LMG 21861</strain>
        <plasmid evidence="6 7">pASTE61-200</plasmid>
    </source>
</reference>
<keyword evidence="7" id="KW-1185">Reference proteome</keyword>
<evidence type="ECO:0000313" key="6">
    <source>
        <dbReference type="EMBL" id="AMJ76740.1"/>
    </source>
</evidence>
<comment type="subcellular location">
    <subcellularLocation>
        <location evidence="1">Membrane</location>
    </subcellularLocation>
</comment>
<evidence type="ECO:0000256" key="3">
    <source>
        <dbReference type="ARBA" id="ARBA00023136"/>
    </source>
</evidence>
<feature type="domain" description="Type II/III secretion system secretin-like" evidence="5">
    <location>
        <begin position="345"/>
        <end position="479"/>
    </location>
</feature>
<evidence type="ECO:0000256" key="4">
    <source>
        <dbReference type="RuleBase" id="RU004003"/>
    </source>
</evidence>
<dbReference type="EMBL" id="CP013927">
    <property type="protein sequence ID" value="AMJ76740.1"/>
    <property type="molecule type" value="Genomic_DNA"/>
</dbReference>
<dbReference type="InterPro" id="IPR004846">
    <property type="entry name" value="T2SS/T3SS_dom"/>
</dbReference>